<evidence type="ECO:0000256" key="8">
    <source>
        <dbReference type="SAM" id="MobiDB-lite"/>
    </source>
</evidence>
<dbReference type="GO" id="GO:0050897">
    <property type="term" value="F:cobalt ion binding"/>
    <property type="evidence" value="ECO:0007669"/>
    <property type="project" value="TreeGrafter"/>
</dbReference>
<evidence type="ECO:0000256" key="7">
    <source>
        <dbReference type="ARBA" id="ARBA00023136"/>
    </source>
</evidence>
<evidence type="ECO:0000256" key="1">
    <source>
        <dbReference type="ARBA" id="ARBA00004651"/>
    </source>
</evidence>
<dbReference type="GO" id="GO:0005886">
    <property type="term" value="C:plasma membrane"/>
    <property type="evidence" value="ECO:0007669"/>
    <property type="project" value="UniProtKB-SubCell"/>
</dbReference>
<evidence type="ECO:0000313" key="11">
    <source>
        <dbReference type="Proteomes" id="UP001174694"/>
    </source>
</evidence>
<feature type="transmembrane region" description="Helical" evidence="9">
    <location>
        <begin position="568"/>
        <end position="588"/>
    </location>
</feature>
<dbReference type="InterPro" id="IPR045863">
    <property type="entry name" value="CorA_TM1_TM2"/>
</dbReference>
<dbReference type="SUPFAM" id="SSF144083">
    <property type="entry name" value="Magnesium transport protein CorA, transmembrane region"/>
    <property type="match status" value="1"/>
</dbReference>
<dbReference type="PANTHER" id="PTHR46494:SF1">
    <property type="entry name" value="CORA FAMILY METAL ION TRANSPORTER (EUROFUNG)"/>
    <property type="match status" value="1"/>
</dbReference>
<dbReference type="PANTHER" id="PTHR46494">
    <property type="entry name" value="CORA FAMILY METAL ION TRANSPORTER (EUROFUNG)"/>
    <property type="match status" value="1"/>
</dbReference>
<dbReference type="SUPFAM" id="SSF143865">
    <property type="entry name" value="CorA soluble domain-like"/>
    <property type="match status" value="1"/>
</dbReference>
<feature type="region of interest" description="Disordered" evidence="8">
    <location>
        <begin position="1"/>
        <end position="41"/>
    </location>
</feature>
<dbReference type="AlphaFoldDB" id="A0AA38RNG6"/>
<dbReference type="GO" id="GO:0000287">
    <property type="term" value="F:magnesium ion binding"/>
    <property type="evidence" value="ECO:0007669"/>
    <property type="project" value="TreeGrafter"/>
</dbReference>
<evidence type="ECO:0000256" key="4">
    <source>
        <dbReference type="ARBA" id="ARBA00022475"/>
    </source>
</evidence>
<dbReference type="Gene3D" id="1.20.58.340">
    <property type="entry name" value="Magnesium transport protein CorA, transmembrane region"/>
    <property type="match status" value="2"/>
</dbReference>
<keyword evidence="4" id="KW-1003">Cell membrane</keyword>
<feature type="region of interest" description="Disordered" evidence="8">
    <location>
        <begin position="270"/>
        <end position="296"/>
    </location>
</feature>
<feature type="region of interest" description="Disordered" evidence="8">
    <location>
        <begin position="62"/>
        <end position="95"/>
    </location>
</feature>
<dbReference type="GO" id="GO:0015087">
    <property type="term" value="F:cobalt ion transmembrane transporter activity"/>
    <property type="evidence" value="ECO:0007669"/>
    <property type="project" value="TreeGrafter"/>
</dbReference>
<dbReference type="Pfam" id="PF01544">
    <property type="entry name" value="CorA"/>
    <property type="match status" value="1"/>
</dbReference>
<sequence>MSHPESDRPSSAPEAQDFAPITAQISAASDHAGDAPSIPRAEPHVHYDLNVDTDLAQHPLASSHLTGHRGVTRSDTELTRPPGASPTGMTPMVRRRTRANTFRTLESFDEFESGWHPGAEPGVDPYKTDGGHASMPTLSAPCEITVVDFSQRDIFVQNHNNETLVPFLKEAQPPWSKCRWINVNGLSWDVIQALGQYKKLHKLSIEDIMNTRNRTKADWYANHAFLVLTLQKLVRLVDEEEDDSSDADTVSWRSVRSNRSHKGFKKRMKGFFSRGAGPNRPGSAKSLENGKGPLPDGIEEVKVTGIDDRTNPVLLRTLQRYNASPNDARTEFMEKHSSLAPRNMAIMAEQVSLFITHDNTIISFFELSAPDVEEPILKRLYTEDTILRQACDASMVGQAIIDAIIDLAIPVTTVYSDIIGDLELDVLTHPTVNHTKSLYIITCEINKMLGFINPIINLVNALRDHKTDLTQEKATRELQNPTQGVIVTPMTYTYLADVLDHCILISESLNQTKGNADGLIDLIFNTISAYQNESMKQLTLATIFFLPLTFLTGYFGQNFEPFPDLERGINFFWMIAAPMIVATIVVLMRDMIWDSAKSFLQRRHILALRKKRRQKTKKS</sequence>
<accession>A0AA38RNG6</accession>
<dbReference type="InterPro" id="IPR045861">
    <property type="entry name" value="CorA_cytoplasmic_dom"/>
</dbReference>
<evidence type="ECO:0000256" key="6">
    <source>
        <dbReference type="ARBA" id="ARBA00022989"/>
    </source>
</evidence>
<evidence type="ECO:0000256" key="5">
    <source>
        <dbReference type="ARBA" id="ARBA00022692"/>
    </source>
</evidence>
<proteinExistence type="inferred from homology"/>
<organism evidence="10 11">
    <name type="scientific">Pleurostoma richardsiae</name>
    <dbReference type="NCBI Taxonomy" id="41990"/>
    <lineage>
        <taxon>Eukaryota</taxon>
        <taxon>Fungi</taxon>
        <taxon>Dikarya</taxon>
        <taxon>Ascomycota</taxon>
        <taxon>Pezizomycotina</taxon>
        <taxon>Sordariomycetes</taxon>
        <taxon>Sordariomycetidae</taxon>
        <taxon>Calosphaeriales</taxon>
        <taxon>Pleurostomataceae</taxon>
        <taxon>Pleurostoma</taxon>
    </lineage>
</organism>
<dbReference type="Gene3D" id="3.30.460.20">
    <property type="entry name" value="CorA soluble domain-like"/>
    <property type="match status" value="1"/>
</dbReference>
<evidence type="ECO:0000256" key="2">
    <source>
        <dbReference type="ARBA" id="ARBA00009765"/>
    </source>
</evidence>
<keyword evidence="5 9" id="KW-0812">Transmembrane</keyword>
<dbReference type="EMBL" id="JANBVO010000005">
    <property type="protein sequence ID" value="KAJ9151977.1"/>
    <property type="molecule type" value="Genomic_DNA"/>
</dbReference>
<evidence type="ECO:0000256" key="3">
    <source>
        <dbReference type="ARBA" id="ARBA00022448"/>
    </source>
</evidence>
<dbReference type="Proteomes" id="UP001174694">
    <property type="component" value="Unassembled WGS sequence"/>
</dbReference>
<dbReference type="GO" id="GO:0015095">
    <property type="term" value="F:magnesium ion transmembrane transporter activity"/>
    <property type="evidence" value="ECO:0007669"/>
    <property type="project" value="TreeGrafter"/>
</dbReference>
<name>A0AA38RNG6_9PEZI</name>
<protein>
    <submittedName>
        <fullName evidence="10">Magnesium transport protein CorA</fullName>
    </submittedName>
</protein>
<keyword evidence="6 9" id="KW-1133">Transmembrane helix</keyword>
<comment type="similarity">
    <text evidence="2">Belongs to the CorA metal ion transporter (MIT) (TC 1.A.35) family.</text>
</comment>
<evidence type="ECO:0000256" key="9">
    <source>
        <dbReference type="SAM" id="Phobius"/>
    </source>
</evidence>
<keyword evidence="3" id="KW-0813">Transport</keyword>
<gene>
    <name evidence="10" type="ORF">NKR23_g2992</name>
</gene>
<keyword evidence="11" id="KW-1185">Reference proteome</keyword>
<evidence type="ECO:0000313" key="10">
    <source>
        <dbReference type="EMBL" id="KAJ9151977.1"/>
    </source>
</evidence>
<reference evidence="10" key="1">
    <citation type="submission" date="2022-07" db="EMBL/GenBank/DDBJ databases">
        <title>Fungi with potential for degradation of polypropylene.</title>
        <authorList>
            <person name="Gostincar C."/>
        </authorList>
    </citation>
    <scope>NUCLEOTIDE SEQUENCE</scope>
    <source>
        <strain evidence="10">EXF-13308</strain>
    </source>
</reference>
<keyword evidence="7 9" id="KW-0472">Membrane</keyword>
<comment type="caution">
    <text evidence="10">The sequence shown here is derived from an EMBL/GenBank/DDBJ whole genome shotgun (WGS) entry which is preliminary data.</text>
</comment>
<comment type="subcellular location">
    <subcellularLocation>
        <location evidence="1">Cell membrane</location>
        <topology evidence="1">Multi-pass membrane protein</topology>
    </subcellularLocation>
</comment>
<dbReference type="InterPro" id="IPR002523">
    <property type="entry name" value="MgTranspt_CorA/ZnTranspt_ZntB"/>
</dbReference>